<sequence length="189" mass="21448">MQLRVTQYGEPVLRQAGKKVEVFDEELRNLVSDMIETMYAEEGVGLAAQQVNKALMVFVMDVSHLPGEELDYQLDGLRQPIDLIMPMALVNPEVEVLPGKKVFGEEGCLSFPNIRGDVPRAEAVKVDFQDINGKPHTLVCSGWVARVVQHELDHLHGRLFIDLMDKRQLRTLDSKIKRLKQNSRKALME</sequence>
<dbReference type="CDD" id="cd00487">
    <property type="entry name" value="Pep_deformylase"/>
    <property type="match status" value="1"/>
</dbReference>
<dbReference type="Gene3D" id="3.90.45.10">
    <property type="entry name" value="Peptide deformylase"/>
    <property type="match status" value="1"/>
</dbReference>
<keyword evidence="3 5" id="KW-0378">Hydrolase</keyword>
<evidence type="ECO:0000313" key="6">
    <source>
        <dbReference type="EMBL" id="NDV62458.1"/>
    </source>
</evidence>
<evidence type="ECO:0000313" key="7">
    <source>
        <dbReference type="Proteomes" id="UP000478417"/>
    </source>
</evidence>
<gene>
    <name evidence="5 6" type="primary">def</name>
    <name evidence="6" type="ORF">G0Q06_08355</name>
</gene>
<dbReference type="NCBIfam" id="NF001159">
    <property type="entry name" value="PRK00150.1-3"/>
    <property type="match status" value="1"/>
</dbReference>
<dbReference type="InterPro" id="IPR036821">
    <property type="entry name" value="Peptide_deformylase_sf"/>
</dbReference>
<name>A0A6B2M0M3_9BACT</name>
<dbReference type="GO" id="GO:0042586">
    <property type="term" value="F:peptide deformylase activity"/>
    <property type="evidence" value="ECO:0007669"/>
    <property type="project" value="UniProtKB-UniRule"/>
</dbReference>
<keyword evidence="7" id="KW-1185">Reference proteome</keyword>
<comment type="catalytic activity">
    <reaction evidence="5">
        <text>N-terminal N-formyl-L-methionyl-[peptide] + H2O = N-terminal L-methionyl-[peptide] + formate</text>
        <dbReference type="Rhea" id="RHEA:24420"/>
        <dbReference type="Rhea" id="RHEA-COMP:10639"/>
        <dbReference type="Rhea" id="RHEA-COMP:10640"/>
        <dbReference type="ChEBI" id="CHEBI:15377"/>
        <dbReference type="ChEBI" id="CHEBI:15740"/>
        <dbReference type="ChEBI" id="CHEBI:49298"/>
        <dbReference type="ChEBI" id="CHEBI:64731"/>
        <dbReference type="EC" id="3.5.1.88"/>
    </reaction>
</comment>
<dbReference type="HAMAP" id="MF_00163">
    <property type="entry name" value="Pep_deformylase"/>
    <property type="match status" value="1"/>
</dbReference>
<dbReference type="EMBL" id="JAAGNX010000002">
    <property type="protein sequence ID" value="NDV62458.1"/>
    <property type="molecule type" value="Genomic_DNA"/>
</dbReference>
<organism evidence="6 7">
    <name type="scientific">Oceanipulchritudo coccoides</name>
    <dbReference type="NCBI Taxonomy" id="2706888"/>
    <lineage>
        <taxon>Bacteria</taxon>
        <taxon>Pseudomonadati</taxon>
        <taxon>Verrucomicrobiota</taxon>
        <taxon>Opitutia</taxon>
        <taxon>Puniceicoccales</taxon>
        <taxon>Oceanipulchritudinaceae</taxon>
        <taxon>Oceanipulchritudo</taxon>
    </lineage>
</organism>
<feature type="binding site" evidence="5">
    <location>
        <position position="108"/>
    </location>
    <ligand>
        <name>Fe cation</name>
        <dbReference type="ChEBI" id="CHEBI:24875"/>
    </ligand>
</feature>
<comment type="similarity">
    <text evidence="1 5">Belongs to the polypeptide deformylase family.</text>
</comment>
<feature type="binding site" evidence="5">
    <location>
        <position position="154"/>
    </location>
    <ligand>
        <name>Fe cation</name>
        <dbReference type="ChEBI" id="CHEBI:24875"/>
    </ligand>
</feature>
<dbReference type="GO" id="GO:0046872">
    <property type="term" value="F:metal ion binding"/>
    <property type="evidence" value="ECO:0007669"/>
    <property type="project" value="UniProtKB-KW"/>
</dbReference>
<dbReference type="PANTHER" id="PTHR10458:SF22">
    <property type="entry name" value="PEPTIDE DEFORMYLASE"/>
    <property type="match status" value="1"/>
</dbReference>
<proteinExistence type="inferred from homology"/>
<dbReference type="PANTHER" id="PTHR10458">
    <property type="entry name" value="PEPTIDE DEFORMYLASE"/>
    <property type="match status" value="1"/>
</dbReference>
<comment type="function">
    <text evidence="5">Removes the formyl group from the N-terminal Met of newly synthesized proteins. Requires at least a dipeptide for an efficient rate of reaction. N-terminal L-methionine is a prerequisite for activity but the enzyme has broad specificity at other positions.</text>
</comment>
<keyword evidence="2 5" id="KW-0479">Metal-binding</keyword>
<evidence type="ECO:0000256" key="5">
    <source>
        <dbReference type="HAMAP-Rule" id="MF_00163"/>
    </source>
</evidence>
<dbReference type="PRINTS" id="PR01576">
    <property type="entry name" value="PDEFORMYLASE"/>
</dbReference>
<dbReference type="Proteomes" id="UP000478417">
    <property type="component" value="Unassembled WGS sequence"/>
</dbReference>
<dbReference type="PIRSF" id="PIRSF004749">
    <property type="entry name" value="Pep_def"/>
    <property type="match status" value="1"/>
</dbReference>
<comment type="caution">
    <text evidence="6">The sequence shown here is derived from an EMBL/GenBank/DDBJ whole genome shotgun (WGS) entry which is preliminary data.</text>
</comment>
<keyword evidence="5" id="KW-0408">Iron</keyword>
<dbReference type="EC" id="3.5.1.88" evidence="5"/>
<accession>A0A6B2M0M3</accession>
<dbReference type="NCBIfam" id="TIGR00079">
    <property type="entry name" value="pept_deformyl"/>
    <property type="match status" value="1"/>
</dbReference>
<feature type="active site" evidence="5">
    <location>
        <position position="151"/>
    </location>
</feature>
<protein>
    <recommendedName>
        <fullName evidence="5">Peptide deformylase</fullName>
        <shortName evidence="5">PDF</shortName>
        <ecNumber evidence="5">3.5.1.88</ecNumber>
    </recommendedName>
    <alternativeName>
        <fullName evidence="5">Polypeptide deformylase</fullName>
    </alternativeName>
</protein>
<dbReference type="RefSeq" id="WP_163964353.1">
    <property type="nucleotide sequence ID" value="NZ_JAAGNX010000002.1"/>
</dbReference>
<dbReference type="AlphaFoldDB" id="A0A6B2M0M3"/>
<dbReference type="FunFam" id="3.90.45.10:FF:000003">
    <property type="entry name" value="Peptide deformylase"/>
    <property type="match status" value="1"/>
</dbReference>
<evidence type="ECO:0000256" key="2">
    <source>
        <dbReference type="ARBA" id="ARBA00022723"/>
    </source>
</evidence>
<dbReference type="Pfam" id="PF01327">
    <property type="entry name" value="Pep_deformylase"/>
    <property type="match status" value="1"/>
</dbReference>
<evidence type="ECO:0000256" key="1">
    <source>
        <dbReference type="ARBA" id="ARBA00010759"/>
    </source>
</evidence>
<feature type="binding site" evidence="5">
    <location>
        <position position="150"/>
    </location>
    <ligand>
        <name>Fe cation</name>
        <dbReference type="ChEBI" id="CHEBI:24875"/>
    </ligand>
</feature>
<dbReference type="GO" id="GO:0006412">
    <property type="term" value="P:translation"/>
    <property type="evidence" value="ECO:0007669"/>
    <property type="project" value="UniProtKB-UniRule"/>
</dbReference>
<dbReference type="SUPFAM" id="SSF56420">
    <property type="entry name" value="Peptide deformylase"/>
    <property type="match status" value="1"/>
</dbReference>
<reference evidence="6 7" key="1">
    <citation type="submission" date="2020-02" db="EMBL/GenBank/DDBJ databases">
        <title>Albibacoteraceae fam. nov., the first described family within the subdivision 4 Verrucomicrobia.</title>
        <authorList>
            <person name="Xi F."/>
        </authorList>
    </citation>
    <scope>NUCLEOTIDE SEQUENCE [LARGE SCALE GENOMIC DNA]</scope>
    <source>
        <strain evidence="6 7">CK1056</strain>
    </source>
</reference>
<comment type="cofactor">
    <cofactor evidence="5">
        <name>Fe(2+)</name>
        <dbReference type="ChEBI" id="CHEBI:29033"/>
    </cofactor>
    <text evidence="5">Binds 1 Fe(2+) ion.</text>
</comment>
<evidence type="ECO:0000256" key="4">
    <source>
        <dbReference type="ARBA" id="ARBA00022917"/>
    </source>
</evidence>
<evidence type="ECO:0000256" key="3">
    <source>
        <dbReference type="ARBA" id="ARBA00022801"/>
    </source>
</evidence>
<keyword evidence="4 5" id="KW-0648">Protein biosynthesis</keyword>
<dbReference type="InterPro" id="IPR023635">
    <property type="entry name" value="Peptide_deformylase"/>
</dbReference>